<reference evidence="2" key="1">
    <citation type="journal article" date="2014" name="Front. Microbiol.">
        <title>High frequency of phylogenetically diverse reductive dehalogenase-homologous genes in deep subseafloor sedimentary metagenomes.</title>
        <authorList>
            <person name="Kawai M."/>
            <person name="Futagami T."/>
            <person name="Toyoda A."/>
            <person name="Takaki Y."/>
            <person name="Nishi S."/>
            <person name="Hori S."/>
            <person name="Arai W."/>
            <person name="Tsubouchi T."/>
            <person name="Morono Y."/>
            <person name="Uchiyama I."/>
            <person name="Ito T."/>
            <person name="Fujiyama A."/>
            <person name="Inagaki F."/>
            <person name="Takami H."/>
        </authorList>
    </citation>
    <scope>NUCLEOTIDE SEQUENCE</scope>
    <source>
        <strain evidence="2">Expedition CK06-06</strain>
    </source>
</reference>
<evidence type="ECO:0000256" key="1">
    <source>
        <dbReference type="SAM" id="Phobius"/>
    </source>
</evidence>
<gene>
    <name evidence="2" type="ORF">S01H1_57308</name>
</gene>
<feature type="non-terminal residue" evidence="2">
    <location>
        <position position="56"/>
    </location>
</feature>
<proteinExistence type="predicted"/>
<keyword evidence="1" id="KW-1133">Transmembrane helix</keyword>
<dbReference type="AlphaFoldDB" id="X0W4Q0"/>
<feature type="transmembrane region" description="Helical" evidence="1">
    <location>
        <begin position="6"/>
        <end position="35"/>
    </location>
</feature>
<accession>X0W4Q0</accession>
<dbReference type="EMBL" id="BARS01037369">
    <property type="protein sequence ID" value="GAG25510.1"/>
    <property type="molecule type" value="Genomic_DNA"/>
</dbReference>
<keyword evidence="1" id="KW-0472">Membrane</keyword>
<sequence length="56" mass="6396">MEWYVILVLVLGIPVILFPAAYVWYLNIGGIYAAIREKRKATRGRRQVTTSLFPGN</sequence>
<comment type="caution">
    <text evidence="2">The sequence shown here is derived from an EMBL/GenBank/DDBJ whole genome shotgun (WGS) entry which is preliminary data.</text>
</comment>
<keyword evidence="1" id="KW-0812">Transmembrane</keyword>
<name>X0W4Q0_9ZZZZ</name>
<protein>
    <submittedName>
        <fullName evidence="2">Uncharacterized protein</fullName>
    </submittedName>
</protein>
<organism evidence="2">
    <name type="scientific">marine sediment metagenome</name>
    <dbReference type="NCBI Taxonomy" id="412755"/>
    <lineage>
        <taxon>unclassified sequences</taxon>
        <taxon>metagenomes</taxon>
        <taxon>ecological metagenomes</taxon>
    </lineage>
</organism>
<evidence type="ECO:0000313" key="2">
    <source>
        <dbReference type="EMBL" id="GAG25510.1"/>
    </source>
</evidence>